<accession>A0AAD5RW13</accession>
<feature type="compositionally biased region" description="Acidic residues" evidence="3">
    <location>
        <begin position="1387"/>
        <end position="1396"/>
    </location>
</feature>
<keyword evidence="5" id="KW-1185">Reference proteome</keyword>
<name>A0AAD5RW13_9PEZI</name>
<feature type="compositionally biased region" description="Acidic residues" evidence="3">
    <location>
        <begin position="1210"/>
        <end position="1229"/>
    </location>
</feature>
<dbReference type="GO" id="GO:0005634">
    <property type="term" value="C:nucleus"/>
    <property type="evidence" value="ECO:0007669"/>
    <property type="project" value="TreeGrafter"/>
</dbReference>
<feature type="region of interest" description="Disordered" evidence="3">
    <location>
        <begin position="896"/>
        <end position="1010"/>
    </location>
</feature>
<reference evidence="4" key="1">
    <citation type="submission" date="2022-07" db="EMBL/GenBank/DDBJ databases">
        <title>Draft genome sequence of Zalerion maritima ATCC 34329, a (micro)plastics degrading marine fungus.</title>
        <authorList>
            <person name="Paco A."/>
            <person name="Goncalves M.F.M."/>
            <person name="Rocha-Santos T.A.P."/>
            <person name="Alves A."/>
        </authorList>
    </citation>
    <scope>NUCLEOTIDE SEQUENCE</scope>
    <source>
        <strain evidence="4">ATCC 34329</strain>
    </source>
</reference>
<comment type="similarity">
    <text evidence="1">Belongs to the SAPS family.</text>
</comment>
<dbReference type="GO" id="GO:0019903">
    <property type="term" value="F:protein phosphatase binding"/>
    <property type="evidence" value="ECO:0007669"/>
    <property type="project" value="InterPro"/>
</dbReference>
<dbReference type="GO" id="GO:0005829">
    <property type="term" value="C:cytosol"/>
    <property type="evidence" value="ECO:0007669"/>
    <property type="project" value="TreeGrafter"/>
</dbReference>
<feature type="compositionally biased region" description="Low complexity" evidence="3">
    <location>
        <begin position="611"/>
        <end position="623"/>
    </location>
</feature>
<dbReference type="Proteomes" id="UP001201980">
    <property type="component" value="Unassembled WGS sequence"/>
</dbReference>
<feature type="region of interest" description="Disordered" evidence="3">
    <location>
        <begin position="862"/>
        <end position="884"/>
    </location>
</feature>
<feature type="region of interest" description="Disordered" evidence="3">
    <location>
        <begin position="1126"/>
        <end position="1148"/>
    </location>
</feature>
<feature type="compositionally biased region" description="Acidic residues" evidence="3">
    <location>
        <begin position="905"/>
        <end position="920"/>
    </location>
</feature>
<feature type="compositionally biased region" description="Polar residues" evidence="3">
    <location>
        <begin position="1297"/>
        <end position="1310"/>
    </location>
</feature>
<feature type="compositionally biased region" description="Low complexity" evidence="3">
    <location>
        <begin position="1175"/>
        <end position="1184"/>
    </location>
</feature>
<dbReference type="GO" id="GO:0019888">
    <property type="term" value="F:protein phosphatase regulator activity"/>
    <property type="evidence" value="ECO:0007669"/>
    <property type="project" value="TreeGrafter"/>
</dbReference>
<feature type="region of interest" description="Disordered" evidence="3">
    <location>
        <begin position="463"/>
        <end position="635"/>
    </location>
</feature>
<organism evidence="4 5">
    <name type="scientific">Zalerion maritima</name>
    <dbReference type="NCBI Taxonomy" id="339359"/>
    <lineage>
        <taxon>Eukaryota</taxon>
        <taxon>Fungi</taxon>
        <taxon>Dikarya</taxon>
        <taxon>Ascomycota</taxon>
        <taxon>Pezizomycotina</taxon>
        <taxon>Sordariomycetes</taxon>
        <taxon>Lulworthiomycetidae</taxon>
        <taxon>Lulworthiales</taxon>
        <taxon>Lulworthiaceae</taxon>
        <taxon>Zalerion</taxon>
    </lineage>
</organism>
<feature type="region of interest" description="Disordered" evidence="3">
    <location>
        <begin position="1162"/>
        <end position="1396"/>
    </location>
</feature>
<dbReference type="InterPro" id="IPR007587">
    <property type="entry name" value="SAPS"/>
</dbReference>
<feature type="compositionally biased region" description="Basic and acidic residues" evidence="3">
    <location>
        <begin position="550"/>
        <end position="576"/>
    </location>
</feature>
<feature type="compositionally biased region" description="Basic and acidic residues" evidence="3">
    <location>
        <begin position="1351"/>
        <end position="1369"/>
    </location>
</feature>
<evidence type="ECO:0000256" key="2">
    <source>
        <dbReference type="ARBA" id="ARBA00023306"/>
    </source>
</evidence>
<evidence type="ECO:0000256" key="1">
    <source>
        <dbReference type="ARBA" id="ARBA00006180"/>
    </source>
</evidence>
<evidence type="ECO:0000313" key="4">
    <source>
        <dbReference type="EMBL" id="KAJ2904359.1"/>
    </source>
</evidence>
<dbReference type="PANTHER" id="PTHR12634">
    <property type="entry name" value="SIT4 YEAST -ASSOCIATING PROTEIN-RELATED"/>
    <property type="match status" value="1"/>
</dbReference>
<dbReference type="Pfam" id="PF04499">
    <property type="entry name" value="SAPS"/>
    <property type="match status" value="1"/>
</dbReference>
<evidence type="ECO:0000256" key="3">
    <source>
        <dbReference type="SAM" id="MobiDB-lite"/>
    </source>
</evidence>
<comment type="caution">
    <text evidence="4">The sequence shown here is derived from an EMBL/GenBank/DDBJ whole genome shotgun (WGS) entry which is preliminary data.</text>
</comment>
<dbReference type="PANTHER" id="PTHR12634:SF8">
    <property type="entry name" value="FIERY MOUNTAIN, ISOFORM D"/>
    <property type="match status" value="1"/>
</dbReference>
<feature type="compositionally biased region" description="Gly residues" evidence="3">
    <location>
        <begin position="1251"/>
        <end position="1263"/>
    </location>
</feature>
<feature type="compositionally biased region" description="Gly residues" evidence="3">
    <location>
        <begin position="875"/>
        <end position="884"/>
    </location>
</feature>
<feature type="compositionally biased region" description="Pro residues" evidence="3">
    <location>
        <begin position="1132"/>
        <end position="1146"/>
    </location>
</feature>
<keyword evidence="2" id="KW-0131">Cell cycle</keyword>
<feature type="compositionally biased region" description="Basic and acidic residues" evidence="3">
    <location>
        <begin position="464"/>
        <end position="477"/>
    </location>
</feature>
<proteinExistence type="inferred from homology"/>
<dbReference type="EMBL" id="JAKWBI020000056">
    <property type="protein sequence ID" value="KAJ2904359.1"/>
    <property type="molecule type" value="Genomic_DNA"/>
</dbReference>
<sequence>MFWRFGAYANISTIDNILDKADFTLEQLLDEGDLIQELKQHNAKLIEYLRNDGILEKLLEYVTVPKLELVASPEKEQDEEAKSKMRLRFGRPRSESRTTETDSEEEEQEKKRNRYAFVAAEVLSSDNWSIYDALMENQPLLRNFWGFLKREAPLDPLQASYFTKVNESLFDKKTDEMLALLKSIDGAVQDMLRHVDCPMIMDLLLKIITLERSENGQGIVEWLYAQDLMPTLLSLLGPEHNWATQTSAGDFMKAIITVSANASQNEQTCIGPNELTRQLVSKPCVEQLIKYMLGGGNPLTVGVGIVIEVIRKNNSDYDPDVGAESNSTPSSRDPIYLGTLLRMFADHVPDFMDLIMNAPAQQQRLDSTFGTKIEPLGFDRFKTCELMAELLHCSNMGLLNEVGSEQLIAVRDAERQKLRQEGKLAPARGEDPNTSADDLTMRAPHTEERKLEVTNVSDDEGFEEVTHSKEMNEDTSHEFVQAEEEIPRVQASSTLGKDDDDFVDEPLTSPRPKHATLDSPMDDADLIVAPLSPSKKKAPPLPALNTVDESTDKVERLSLEEKQEGDPMDVDKKAESEPDDPESPLIMTPTSSIPDPPTIKVEEKPVPGPSTPAAAARAPAEVASKPTPADIKNQAGPTSAKALVEQEPGEASIIVAHRLEGQISAPEAPEAPVDPVVGDYLKMQFVKYKVVPTILSFFFRYPWNNFLHNVVYDVVQQVFNGPMDRGFNPTLAISLFESADVTAQIINGQTASEESQAKAKTRMGFMGHLTLIAEEVVKFTERHPPELLSEVVMDKVMSQSWINYVEGPLAETRERDNAILGGVRPEVAVNKGFGGGLGAVGLSGLGGGLSLNSGQGSSALAEAGLNGGMDQDNDGGSGAAGGSGGNIGSFTISTGTLMSGFGSSSDEDDDENEDNEEDINNEVSALRPPPRFRQILERSGAGVQSSETEAMGETGESTSDVGGVQVALDPVKPSGLSPRRQASMEFGELDTRATKRPKTSDGTQDGGLTGLKELIDVEEDAVVVNRVPRLGDTENPFGSAISPVEHGASNSSSSPEEPENPFAAGSDKELDEVITSPEEEKEVADIIQDQLRNMGDWVQIYDVTTATIRLPTYYFRAYTDPLNNSSGSLNPPSIPPPPPPPPPLNIPPSRARIQLAARLAMHNQKSAGGSGAGSSSGPASFADATGSNGDEPELVHRIERPPDRPRNPFADDDDDEDEGIDSDDDDDDPAAPPPRSWGGRGGWWREVLNRGGKGAGSKGPGEGDGNDSIEDEEDETGSAGAEDDEEFGEFAMPELSSAPQAGATLSGTAQKESEEGSEEGDKEPEKVILKPLPVHPPAGKTGFGSLWPFGGEKKEEGGDKGEEEKEKSPAEQGIKGTVEAKRRMSIEEPDEDEVVV</sequence>
<evidence type="ECO:0000313" key="5">
    <source>
        <dbReference type="Proteomes" id="UP001201980"/>
    </source>
</evidence>
<feature type="compositionally biased region" description="Basic and acidic residues" evidence="3">
    <location>
        <begin position="1193"/>
        <end position="1206"/>
    </location>
</feature>
<feature type="region of interest" description="Disordered" evidence="3">
    <location>
        <begin position="1030"/>
        <end position="1069"/>
    </location>
</feature>
<protein>
    <submittedName>
        <fullName evidence="4">SAPS-domain-containing protein</fullName>
    </submittedName>
</protein>
<feature type="region of interest" description="Disordered" evidence="3">
    <location>
        <begin position="418"/>
        <end position="449"/>
    </location>
</feature>
<gene>
    <name evidence="4" type="ORF">MKZ38_008275</name>
</gene>
<feature type="compositionally biased region" description="Acidic residues" evidence="3">
    <location>
        <begin position="1264"/>
        <end position="1288"/>
    </location>
</feature>
<feature type="region of interest" description="Disordered" evidence="3">
    <location>
        <begin position="73"/>
        <end position="110"/>
    </location>
</feature>